<feature type="region of interest" description="Disordered" evidence="1">
    <location>
        <begin position="71"/>
        <end position="101"/>
    </location>
</feature>
<feature type="compositionally biased region" description="Basic and acidic residues" evidence="1">
    <location>
        <begin position="162"/>
        <end position="173"/>
    </location>
</feature>
<sequence>MSAMCDPDALLNDLDDDDGMPPLVDNPLPPMTFTFVTDMTPIVCGYNSPNVEYPVDNAAFSIYSPPGSPVLGATRSSHSKKRDASYIPPHPGQDRGQSQRSFENNRKMLEGSSQGREENLGAKAIVAQAEHRKKYPDWRFRPGSNALAKVKDGPKRRSNKKGRGEAEKEERSREKRCAKIADLLVAGKKGVDLAAAIEEYDCNTAVGSKVKEERLRAVGAKGWDVEAGVQQGVACDVQVAKGVISPQEGIPAEAVSIADARSLTPDAATDARFKVPLTTMFKRSSSAPASHTRCPVGDISKASPFHTLRRGSFSATPAPASATHHRYMASLNPPFEHEGEPRVGRALNDADMSCVSPLLPGLVEPVDFPHFGDGSIRQDDVCALSHLDMDCSSPLLPAFEHDAEGTLSPVQSPLSAPFTPTGNYDLGSPNDLPVFTALDESVGAPLQSSYSSLMGWAGDAFSKAEMPACSSVPPYVYGTDRVMKDAFDAAATAAYGHWDSEYGLGVVSSDHLPGHWDDPFSGLQHYLYGRQEQYLHDNYQFSDTLAVSLEVPMSCRALGFSLLDFEDSLSRPPVMAAMFHRSFHDSRIEVVCTCTNFLYDLPSCCELSSVNESHPILMLSVPAFYVKVLGPIRPLGYILSAQCGHQMIRSHAFCCRSQAPSPAVLSLRKVSCWTLAWTGVGNVARTSLTSTRSVLEAFYSAGAIVAPHVNQIMAASSSLFPVMRFSARR</sequence>
<dbReference type="AlphaFoldDB" id="A0A1C7LSQ4"/>
<keyword evidence="3" id="KW-1185">Reference proteome</keyword>
<feature type="region of interest" description="Disordered" evidence="1">
    <location>
        <begin position="1"/>
        <end position="25"/>
    </location>
</feature>
<evidence type="ECO:0000313" key="2">
    <source>
        <dbReference type="EMBL" id="OBZ67875.1"/>
    </source>
</evidence>
<dbReference type="OrthoDB" id="6247875at2759"/>
<name>A0A1C7LSQ4_GRIFR</name>
<accession>A0A1C7LSQ4</accession>
<feature type="region of interest" description="Disordered" evidence="1">
    <location>
        <begin position="136"/>
        <end position="173"/>
    </location>
</feature>
<gene>
    <name evidence="2" type="ORF">A0H81_12069</name>
</gene>
<organism evidence="2 3">
    <name type="scientific">Grifola frondosa</name>
    <name type="common">Maitake</name>
    <name type="synonym">Polyporus frondosus</name>
    <dbReference type="NCBI Taxonomy" id="5627"/>
    <lineage>
        <taxon>Eukaryota</taxon>
        <taxon>Fungi</taxon>
        <taxon>Dikarya</taxon>
        <taxon>Basidiomycota</taxon>
        <taxon>Agaricomycotina</taxon>
        <taxon>Agaricomycetes</taxon>
        <taxon>Polyporales</taxon>
        <taxon>Grifolaceae</taxon>
        <taxon>Grifola</taxon>
    </lineage>
</organism>
<reference evidence="2 3" key="1">
    <citation type="submission" date="2016-03" db="EMBL/GenBank/DDBJ databases">
        <title>Whole genome sequencing of Grifola frondosa 9006-11.</title>
        <authorList>
            <person name="Min B."/>
            <person name="Park H."/>
            <person name="Kim J.-G."/>
            <person name="Cho H."/>
            <person name="Oh Y.-L."/>
            <person name="Kong W.-S."/>
            <person name="Choi I.-G."/>
        </authorList>
    </citation>
    <scope>NUCLEOTIDE SEQUENCE [LARGE SCALE GENOMIC DNA]</scope>
    <source>
        <strain evidence="2 3">9006-11</strain>
    </source>
</reference>
<dbReference type="EMBL" id="LUGG01000023">
    <property type="protein sequence ID" value="OBZ67875.1"/>
    <property type="molecule type" value="Genomic_DNA"/>
</dbReference>
<feature type="compositionally biased region" description="Low complexity" evidence="1">
    <location>
        <begin position="1"/>
        <end position="12"/>
    </location>
</feature>
<proteinExistence type="predicted"/>
<evidence type="ECO:0000313" key="3">
    <source>
        <dbReference type="Proteomes" id="UP000092993"/>
    </source>
</evidence>
<dbReference type="Proteomes" id="UP000092993">
    <property type="component" value="Unassembled WGS sequence"/>
</dbReference>
<dbReference type="OMA" id="LPPMTFT"/>
<protein>
    <submittedName>
        <fullName evidence="2">Uncharacterized protein</fullName>
    </submittedName>
</protein>
<evidence type="ECO:0000256" key="1">
    <source>
        <dbReference type="SAM" id="MobiDB-lite"/>
    </source>
</evidence>
<comment type="caution">
    <text evidence="2">The sequence shown here is derived from an EMBL/GenBank/DDBJ whole genome shotgun (WGS) entry which is preliminary data.</text>
</comment>